<keyword evidence="3" id="KW-0677">Repeat</keyword>
<feature type="coiled-coil region" evidence="5">
    <location>
        <begin position="294"/>
        <end position="328"/>
    </location>
</feature>
<dbReference type="PANTHER" id="PTHR12447:SF31">
    <property type="entry name" value="LD31969P"/>
    <property type="match status" value="1"/>
</dbReference>
<dbReference type="PANTHER" id="PTHR12447">
    <property type="entry name" value="ANKYRIN REPEAT DOMAIN-CONTAINING PROTEIN 13"/>
    <property type="match status" value="1"/>
</dbReference>
<gene>
    <name evidence="8" type="ORF">OSB1V03_LOCUS12963</name>
</gene>
<organism evidence="8">
    <name type="scientific">Medioppia subpectinata</name>
    <dbReference type="NCBI Taxonomy" id="1979941"/>
    <lineage>
        <taxon>Eukaryota</taxon>
        <taxon>Metazoa</taxon>
        <taxon>Ecdysozoa</taxon>
        <taxon>Arthropoda</taxon>
        <taxon>Chelicerata</taxon>
        <taxon>Arachnida</taxon>
        <taxon>Acari</taxon>
        <taxon>Acariformes</taxon>
        <taxon>Sarcoptiformes</taxon>
        <taxon>Oribatida</taxon>
        <taxon>Brachypylina</taxon>
        <taxon>Oppioidea</taxon>
        <taxon>Oppiidae</taxon>
        <taxon>Medioppia</taxon>
    </lineage>
</organism>
<reference evidence="8" key="1">
    <citation type="submission" date="2020-11" db="EMBL/GenBank/DDBJ databases">
        <authorList>
            <person name="Tran Van P."/>
        </authorList>
    </citation>
    <scope>NUCLEOTIDE SEQUENCE</scope>
</reference>
<evidence type="ECO:0000313" key="8">
    <source>
        <dbReference type="EMBL" id="CAD7632560.1"/>
    </source>
</evidence>
<proteinExistence type="predicted"/>
<keyword evidence="5" id="KW-0175">Coiled coil</keyword>
<dbReference type="EMBL" id="CAJPIZ010011183">
    <property type="protein sequence ID" value="CAG2112990.1"/>
    <property type="molecule type" value="Genomic_DNA"/>
</dbReference>
<evidence type="ECO:0000313" key="9">
    <source>
        <dbReference type="Proteomes" id="UP000759131"/>
    </source>
</evidence>
<evidence type="ECO:0000256" key="6">
    <source>
        <dbReference type="SAM" id="MobiDB-lite"/>
    </source>
</evidence>
<dbReference type="SMART" id="SM00726">
    <property type="entry name" value="UIM"/>
    <property type="match status" value="3"/>
</dbReference>
<comment type="subcellular location">
    <subcellularLocation>
        <location evidence="1">Cell membrane</location>
    </subcellularLocation>
</comment>
<protein>
    <recommendedName>
        <fullName evidence="7">Ankyrin repeat domain-containing protein</fullName>
    </recommendedName>
</protein>
<evidence type="ECO:0000259" key="7">
    <source>
        <dbReference type="Pfam" id="PF11904"/>
    </source>
</evidence>
<name>A0A7R9KZV1_9ACAR</name>
<evidence type="ECO:0000256" key="2">
    <source>
        <dbReference type="ARBA" id="ARBA00022475"/>
    </source>
</evidence>
<keyword evidence="4" id="KW-0472">Membrane</keyword>
<keyword evidence="9" id="KW-1185">Reference proteome</keyword>
<sequence length="333" mass="37482">LQSLLGMTEIEDKAPTPPPLDSDAGIDQTVDQRNRFNITAVQYFDSNHDLKGKDIGRPKEMSTKIQRFKANLWLCEDYPLSLPEQVLPIVDLMAISSSHFAKLRDFITLQLPSGFPVKIEIPLFHVLNARITFGNIFSLDEPVSGVTPIRDESACACVVDESCFEPPANYRKIGSGEMRHMNMDDDDVVQYAIEQFLMEEGTETDQVTLWEALKAQQPDMDQDLQRAIQESIVEYQKGVANRVDTNSNESHHKSSSNEAISSEVTANTTTTTAAVPNGQIPSSRVESAPHDVMANDLELALRLSQQEREDEEKRMKEEEELFQQILQLSIIEK</sequence>
<dbReference type="GO" id="GO:0005737">
    <property type="term" value="C:cytoplasm"/>
    <property type="evidence" value="ECO:0007669"/>
    <property type="project" value="TreeGrafter"/>
</dbReference>
<feature type="non-terminal residue" evidence="8">
    <location>
        <position position="1"/>
    </location>
</feature>
<dbReference type="Pfam" id="PF11904">
    <property type="entry name" value="ANKRD13_C"/>
    <property type="match status" value="1"/>
</dbReference>
<evidence type="ECO:0000256" key="5">
    <source>
        <dbReference type="SAM" id="Coils"/>
    </source>
</evidence>
<dbReference type="AlphaFoldDB" id="A0A7R9KZV1"/>
<evidence type="ECO:0000256" key="1">
    <source>
        <dbReference type="ARBA" id="ARBA00004236"/>
    </source>
</evidence>
<accession>A0A7R9KZV1</accession>
<feature type="domain" description="Ankyrin repeat" evidence="7">
    <location>
        <begin position="27"/>
        <end position="171"/>
    </location>
</feature>
<dbReference type="InterPro" id="IPR021832">
    <property type="entry name" value="ANKRD13"/>
</dbReference>
<dbReference type="Proteomes" id="UP000759131">
    <property type="component" value="Unassembled WGS sequence"/>
</dbReference>
<dbReference type="InterPro" id="IPR003903">
    <property type="entry name" value="UIM_dom"/>
</dbReference>
<evidence type="ECO:0000256" key="3">
    <source>
        <dbReference type="ARBA" id="ARBA00022737"/>
    </source>
</evidence>
<dbReference type="OrthoDB" id="1585644at2759"/>
<keyword evidence="2" id="KW-1003">Cell membrane</keyword>
<dbReference type="InterPro" id="IPR055285">
    <property type="entry name" value="ANKRD13_C"/>
</dbReference>
<feature type="region of interest" description="Disordered" evidence="6">
    <location>
        <begin position="242"/>
        <end position="263"/>
    </location>
</feature>
<dbReference type="GO" id="GO:0005886">
    <property type="term" value="C:plasma membrane"/>
    <property type="evidence" value="ECO:0007669"/>
    <property type="project" value="UniProtKB-SubCell"/>
</dbReference>
<evidence type="ECO:0000256" key="4">
    <source>
        <dbReference type="ARBA" id="ARBA00023136"/>
    </source>
</evidence>
<dbReference type="EMBL" id="OC865758">
    <property type="protein sequence ID" value="CAD7632560.1"/>
    <property type="molecule type" value="Genomic_DNA"/>
</dbReference>